<sequence length="48" mass="5328">MGTPKASPLRKCISNSLVFGTHQHIASVQQNRRHSHKQMNKAVTVTVC</sequence>
<accession>A0A2P2PSK8</accession>
<dbReference type="AlphaFoldDB" id="A0A2P2PSK8"/>
<reference evidence="1" key="1">
    <citation type="submission" date="2018-02" db="EMBL/GenBank/DDBJ databases">
        <title>Rhizophora mucronata_Transcriptome.</title>
        <authorList>
            <person name="Meera S.P."/>
            <person name="Sreeshan A."/>
            <person name="Augustine A."/>
        </authorList>
    </citation>
    <scope>NUCLEOTIDE SEQUENCE</scope>
    <source>
        <tissue evidence="1">Leaf</tissue>
    </source>
</reference>
<name>A0A2P2PSK8_RHIMU</name>
<dbReference type="EMBL" id="GGEC01077145">
    <property type="protein sequence ID" value="MBX57629.1"/>
    <property type="molecule type" value="Transcribed_RNA"/>
</dbReference>
<protein>
    <submittedName>
        <fullName evidence="1">Uncharacterized protein</fullName>
    </submittedName>
</protein>
<evidence type="ECO:0000313" key="1">
    <source>
        <dbReference type="EMBL" id="MBX57629.1"/>
    </source>
</evidence>
<proteinExistence type="predicted"/>
<organism evidence="1">
    <name type="scientific">Rhizophora mucronata</name>
    <name type="common">Asiatic mangrove</name>
    <dbReference type="NCBI Taxonomy" id="61149"/>
    <lineage>
        <taxon>Eukaryota</taxon>
        <taxon>Viridiplantae</taxon>
        <taxon>Streptophyta</taxon>
        <taxon>Embryophyta</taxon>
        <taxon>Tracheophyta</taxon>
        <taxon>Spermatophyta</taxon>
        <taxon>Magnoliopsida</taxon>
        <taxon>eudicotyledons</taxon>
        <taxon>Gunneridae</taxon>
        <taxon>Pentapetalae</taxon>
        <taxon>rosids</taxon>
        <taxon>fabids</taxon>
        <taxon>Malpighiales</taxon>
        <taxon>Rhizophoraceae</taxon>
        <taxon>Rhizophora</taxon>
    </lineage>
</organism>